<keyword evidence="4" id="KW-1185">Reference proteome</keyword>
<protein>
    <submittedName>
        <fullName evidence="3">Uncharacterized protein</fullName>
    </submittedName>
</protein>
<evidence type="ECO:0000256" key="2">
    <source>
        <dbReference type="SAM" id="Phobius"/>
    </source>
</evidence>
<evidence type="ECO:0000256" key="1">
    <source>
        <dbReference type="SAM" id="MobiDB-lite"/>
    </source>
</evidence>
<keyword evidence="2" id="KW-0472">Membrane</keyword>
<keyword evidence="2" id="KW-0812">Transmembrane</keyword>
<sequence length="199" mass="22036">MTQYRWKRVTRHSSTSDGLVGGSLLLSPRQSQSAALCPFLLSLFSLLFLLPLSLCCPGRFLCRYPPPRSNPRSSASHSTRGRTGVVRCVWSSSCSNKSCPFFSRAVAATGQGRVCEYAPGPRTRSVWPRNVLEEEDKGAAVSTGTERARRQIPRGRGSAPGTRAFLTSGERARLFLENHDCPPPPSHQLLRLTFEFVIW</sequence>
<feature type="transmembrane region" description="Helical" evidence="2">
    <location>
        <begin position="43"/>
        <end position="62"/>
    </location>
</feature>
<dbReference type="AlphaFoldDB" id="A0AAD9HUP3"/>
<evidence type="ECO:0000313" key="4">
    <source>
        <dbReference type="Proteomes" id="UP001232148"/>
    </source>
</evidence>
<evidence type="ECO:0000313" key="3">
    <source>
        <dbReference type="EMBL" id="KAK2034239.1"/>
    </source>
</evidence>
<dbReference type="EMBL" id="MU842815">
    <property type="protein sequence ID" value="KAK2034239.1"/>
    <property type="molecule type" value="Genomic_DNA"/>
</dbReference>
<keyword evidence="2" id="KW-1133">Transmembrane helix</keyword>
<organism evidence="3 4">
    <name type="scientific">Colletotrichum zoysiae</name>
    <dbReference type="NCBI Taxonomy" id="1216348"/>
    <lineage>
        <taxon>Eukaryota</taxon>
        <taxon>Fungi</taxon>
        <taxon>Dikarya</taxon>
        <taxon>Ascomycota</taxon>
        <taxon>Pezizomycotina</taxon>
        <taxon>Sordariomycetes</taxon>
        <taxon>Hypocreomycetidae</taxon>
        <taxon>Glomerellales</taxon>
        <taxon>Glomerellaceae</taxon>
        <taxon>Colletotrichum</taxon>
        <taxon>Colletotrichum graminicola species complex</taxon>
    </lineage>
</organism>
<comment type="caution">
    <text evidence="3">The sequence shown here is derived from an EMBL/GenBank/DDBJ whole genome shotgun (WGS) entry which is preliminary data.</text>
</comment>
<gene>
    <name evidence="3" type="ORF">LX32DRAFT_417657</name>
</gene>
<reference evidence="3" key="1">
    <citation type="submission" date="2021-06" db="EMBL/GenBank/DDBJ databases">
        <title>Comparative genomics, transcriptomics and evolutionary studies reveal genomic signatures of adaptation to plant cell wall in hemibiotrophic fungi.</title>
        <authorList>
            <consortium name="DOE Joint Genome Institute"/>
            <person name="Baroncelli R."/>
            <person name="Diaz J.F."/>
            <person name="Benocci T."/>
            <person name="Peng M."/>
            <person name="Battaglia E."/>
            <person name="Haridas S."/>
            <person name="Andreopoulos W."/>
            <person name="Labutti K."/>
            <person name="Pangilinan J."/>
            <person name="Floch G.L."/>
            <person name="Makela M.R."/>
            <person name="Henrissat B."/>
            <person name="Grigoriev I.V."/>
            <person name="Crouch J.A."/>
            <person name="De Vries R.P."/>
            <person name="Sukno S.A."/>
            <person name="Thon M.R."/>
        </authorList>
    </citation>
    <scope>NUCLEOTIDE SEQUENCE</scope>
    <source>
        <strain evidence="3">MAFF235873</strain>
    </source>
</reference>
<dbReference type="Proteomes" id="UP001232148">
    <property type="component" value="Unassembled WGS sequence"/>
</dbReference>
<accession>A0AAD9HUP3</accession>
<name>A0AAD9HUP3_9PEZI</name>
<feature type="region of interest" description="Disordered" evidence="1">
    <location>
        <begin position="137"/>
        <end position="162"/>
    </location>
</feature>
<proteinExistence type="predicted"/>